<protein>
    <submittedName>
        <fullName evidence="2">Growth hormone receptor a</fullName>
    </submittedName>
</protein>
<accession>A0AAD3R792</accession>
<feature type="compositionally biased region" description="Basic and acidic residues" evidence="1">
    <location>
        <begin position="231"/>
        <end position="240"/>
    </location>
</feature>
<evidence type="ECO:0000256" key="1">
    <source>
        <dbReference type="SAM" id="MobiDB-lite"/>
    </source>
</evidence>
<sequence>MRSDREPKERQKGLSQGCGVVVVFWGGVEGAEDKCPLSLISLSAYRGSGDIPLLVESGTFHNLSPGASEFYLKKDYDVMVNWEPPPLQTLGGLMRVECEIQYRERGMLQLGSSTVPSFQPAEFDHRRLFPPHPSSSSSAHQTGGQRVSNQQRGRALSPPLTPVPSPPGRGRALGRPAVRHRPEDRADEATAQAACPSADRSAWRSPFRPCRQQPFLTFRSTQSRLSHRTLSPKDEYRHRP</sequence>
<evidence type="ECO:0000313" key="3">
    <source>
        <dbReference type="Proteomes" id="UP001279410"/>
    </source>
</evidence>
<dbReference type="EMBL" id="BRZM01004622">
    <property type="protein sequence ID" value="GLD58472.1"/>
    <property type="molecule type" value="Genomic_DNA"/>
</dbReference>
<feature type="compositionally biased region" description="Polar residues" evidence="1">
    <location>
        <begin position="139"/>
        <end position="152"/>
    </location>
</feature>
<keyword evidence="2" id="KW-0675">Receptor</keyword>
<proteinExistence type="predicted"/>
<dbReference type="AlphaFoldDB" id="A0AAD3R792"/>
<reference evidence="2" key="1">
    <citation type="submission" date="2022-08" db="EMBL/GenBank/DDBJ databases">
        <title>Genome sequencing of akame (Lates japonicus).</title>
        <authorList>
            <person name="Hashiguchi Y."/>
            <person name="Takahashi H."/>
        </authorList>
    </citation>
    <scope>NUCLEOTIDE SEQUENCE</scope>
    <source>
        <strain evidence="2">Kochi</strain>
    </source>
</reference>
<keyword evidence="3" id="KW-1185">Reference proteome</keyword>
<evidence type="ECO:0000313" key="2">
    <source>
        <dbReference type="EMBL" id="GLD58472.1"/>
    </source>
</evidence>
<gene>
    <name evidence="2" type="ORF">AKAME5_002882300</name>
</gene>
<feature type="compositionally biased region" description="Polar residues" evidence="1">
    <location>
        <begin position="214"/>
        <end position="224"/>
    </location>
</feature>
<organism evidence="2 3">
    <name type="scientific">Lates japonicus</name>
    <name type="common">Japanese lates</name>
    <dbReference type="NCBI Taxonomy" id="270547"/>
    <lineage>
        <taxon>Eukaryota</taxon>
        <taxon>Metazoa</taxon>
        <taxon>Chordata</taxon>
        <taxon>Craniata</taxon>
        <taxon>Vertebrata</taxon>
        <taxon>Euteleostomi</taxon>
        <taxon>Actinopterygii</taxon>
        <taxon>Neopterygii</taxon>
        <taxon>Teleostei</taxon>
        <taxon>Neoteleostei</taxon>
        <taxon>Acanthomorphata</taxon>
        <taxon>Carangaria</taxon>
        <taxon>Carangaria incertae sedis</taxon>
        <taxon>Centropomidae</taxon>
        <taxon>Lates</taxon>
    </lineage>
</organism>
<feature type="region of interest" description="Disordered" evidence="1">
    <location>
        <begin position="124"/>
        <end position="240"/>
    </location>
</feature>
<name>A0AAD3R792_LATJO</name>
<dbReference type="Proteomes" id="UP001279410">
    <property type="component" value="Unassembled WGS sequence"/>
</dbReference>
<comment type="caution">
    <text evidence="2">The sequence shown here is derived from an EMBL/GenBank/DDBJ whole genome shotgun (WGS) entry which is preliminary data.</text>
</comment>